<reference evidence="2 3" key="1">
    <citation type="submission" date="2014-08" db="EMBL/GenBank/DDBJ databases">
        <authorList>
            <person name="Hassan Y.I."/>
            <person name="Lepp D."/>
            <person name="Zhou T."/>
        </authorList>
    </citation>
    <scope>NUCLEOTIDE SEQUENCE [LARGE SCALE GENOMIC DNA]</scope>
    <source>
        <strain evidence="2 3">IFO13584</strain>
    </source>
</reference>
<accession>A0A087M3K1</accession>
<dbReference type="STRING" id="46914.JP75_07835"/>
<proteinExistence type="predicted"/>
<name>A0A087M3K1_9HYPH</name>
<evidence type="ECO:0000256" key="1">
    <source>
        <dbReference type="SAM" id="MobiDB-lite"/>
    </source>
</evidence>
<keyword evidence="3" id="KW-1185">Reference proteome</keyword>
<comment type="caution">
    <text evidence="2">The sequence shown here is derived from an EMBL/GenBank/DDBJ whole genome shotgun (WGS) entry which is preliminary data.</text>
</comment>
<dbReference type="AlphaFoldDB" id="A0A087M3K1"/>
<organism evidence="2 3">
    <name type="scientific">Devosia riboflavina</name>
    <dbReference type="NCBI Taxonomy" id="46914"/>
    <lineage>
        <taxon>Bacteria</taxon>
        <taxon>Pseudomonadati</taxon>
        <taxon>Pseudomonadota</taxon>
        <taxon>Alphaproteobacteria</taxon>
        <taxon>Hyphomicrobiales</taxon>
        <taxon>Devosiaceae</taxon>
        <taxon>Devosia</taxon>
    </lineage>
</organism>
<protein>
    <submittedName>
        <fullName evidence="2">Uncharacterized protein</fullName>
    </submittedName>
</protein>
<sequence>MQDLADHPFSAENVASESGAPDRSERSWLKFADECERLFGHSLDGNDPDGKGDGYSIDEAHEHWERGTSAQGYVTMAASRERYRIPA</sequence>
<dbReference type="OrthoDB" id="4763053at2"/>
<dbReference type="RefSeq" id="WP_035081219.1">
    <property type="nucleotide sequence ID" value="NZ_JQGC01000006.1"/>
</dbReference>
<evidence type="ECO:0000313" key="3">
    <source>
        <dbReference type="Proteomes" id="UP000028981"/>
    </source>
</evidence>
<dbReference type="EMBL" id="JQGC01000006">
    <property type="protein sequence ID" value="KFL31454.1"/>
    <property type="molecule type" value="Genomic_DNA"/>
</dbReference>
<feature type="region of interest" description="Disordered" evidence="1">
    <location>
        <begin position="1"/>
        <end position="26"/>
    </location>
</feature>
<evidence type="ECO:0000313" key="2">
    <source>
        <dbReference type="EMBL" id="KFL31454.1"/>
    </source>
</evidence>
<dbReference type="Proteomes" id="UP000028981">
    <property type="component" value="Unassembled WGS sequence"/>
</dbReference>
<gene>
    <name evidence="2" type="ORF">JP75_07835</name>
</gene>